<protein>
    <recommendedName>
        <fullName evidence="4">Reelin domain-containing protein</fullName>
    </recommendedName>
</protein>
<sequence>MLSPSTLVVAANDGLAYAKHPCVVLILLLGTSATGASFSLACSLFCGWAWLQALVGFTPSLCRGGGGCAATMLLTSVLLSATAPPPPRAGTLYFELSATADFNISIGASRSGMLVGTFSTPSRFHLSSIGEADGVAGGEEYSPVLLLPQGSYARLTISAVDRLGHSLVSPATFELGPDDAFPWAAAARLALPGAAAAADNTSPAASSSGATGGLLPATPAPPLSANRRRLRGRVMRGMLGSRPLTRGVGSFGSPHRGVPSAAAHGTSPRGSFSAPHRAGYGGPLPPRSGGYGGLGGHEGFFRPPMYRSVFADPFISGALRCMVVAHVLRSPHHHHRSGGGSLGGVPPPPGVAPPEYYYGAAAVPNGTRLRVVPAAHHRALPAQAAADAGGSSCSSRVECGLTAERLLLTPHDRYVLVSAVLRLPPPSSTGLAPGWPIALRVQHLHLAGGATAPGGFAAPLLGLQEPRPTPAPPPPALWLLLLAATLFGLYRGSQPSSTAPAVCADGELVGSRVQTEWTVEEGGDGQWYAGTVVALYPGGGAAVEHDDGSLSSVYTLRGESDDEERGLGGLRGLPVAAPVAAHGGGAGAYPGVQAVARPV</sequence>
<keyword evidence="3" id="KW-1185">Reference proteome</keyword>
<reference evidence="3" key="1">
    <citation type="journal article" date="2013" name="Nature">
        <title>Pan genome of the phytoplankton Emiliania underpins its global distribution.</title>
        <authorList>
            <person name="Read B.A."/>
            <person name="Kegel J."/>
            <person name="Klute M.J."/>
            <person name="Kuo A."/>
            <person name="Lefebvre S.C."/>
            <person name="Maumus F."/>
            <person name="Mayer C."/>
            <person name="Miller J."/>
            <person name="Monier A."/>
            <person name="Salamov A."/>
            <person name="Young J."/>
            <person name="Aguilar M."/>
            <person name="Claverie J.M."/>
            <person name="Frickenhaus S."/>
            <person name="Gonzalez K."/>
            <person name="Herman E.K."/>
            <person name="Lin Y.C."/>
            <person name="Napier J."/>
            <person name="Ogata H."/>
            <person name="Sarno A.F."/>
            <person name="Shmutz J."/>
            <person name="Schroeder D."/>
            <person name="de Vargas C."/>
            <person name="Verret F."/>
            <person name="von Dassow P."/>
            <person name="Valentin K."/>
            <person name="Van de Peer Y."/>
            <person name="Wheeler G."/>
            <person name="Dacks J.B."/>
            <person name="Delwiche C.F."/>
            <person name="Dyhrman S.T."/>
            <person name="Glockner G."/>
            <person name="John U."/>
            <person name="Richards T."/>
            <person name="Worden A.Z."/>
            <person name="Zhang X."/>
            <person name="Grigoriev I.V."/>
            <person name="Allen A.E."/>
            <person name="Bidle K."/>
            <person name="Borodovsky M."/>
            <person name="Bowler C."/>
            <person name="Brownlee C."/>
            <person name="Cock J.M."/>
            <person name="Elias M."/>
            <person name="Gladyshev V.N."/>
            <person name="Groth M."/>
            <person name="Guda C."/>
            <person name="Hadaegh A."/>
            <person name="Iglesias-Rodriguez M.D."/>
            <person name="Jenkins J."/>
            <person name="Jones B.M."/>
            <person name="Lawson T."/>
            <person name="Leese F."/>
            <person name="Lindquist E."/>
            <person name="Lobanov A."/>
            <person name="Lomsadze A."/>
            <person name="Malik S.B."/>
            <person name="Marsh M.E."/>
            <person name="Mackinder L."/>
            <person name="Mock T."/>
            <person name="Mueller-Roeber B."/>
            <person name="Pagarete A."/>
            <person name="Parker M."/>
            <person name="Probert I."/>
            <person name="Quesneville H."/>
            <person name="Raines C."/>
            <person name="Rensing S.A."/>
            <person name="Riano-Pachon D.M."/>
            <person name="Richier S."/>
            <person name="Rokitta S."/>
            <person name="Shiraiwa Y."/>
            <person name="Soanes D.M."/>
            <person name="van der Giezen M."/>
            <person name="Wahlund T.M."/>
            <person name="Williams B."/>
            <person name="Wilson W."/>
            <person name="Wolfe G."/>
            <person name="Wurch L.L."/>
        </authorList>
    </citation>
    <scope>NUCLEOTIDE SEQUENCE</scope>
</reference>
<dbReference type="HOGENOM" id="CLU_455942_0_0_1"/>
<dbReference type="KEGG" id="ehx:EMIHUDRAFT_203558"/>
<accession>A0A0D3K2W1</accession>
<dbReference type="GeneID" id="17275370"/>
<dbReference type="RefSeq" id="XP_005782525.1">
    <property type="nucleotide sequence ID" value="XM_005782468.1"/>
</dbReference>
<dbReference type="EnsemblProtists" id="EOD30096">
    <property type="protein sequence ID" value="EOD30096"/>
    <property type="gene ID" value="EMIHUDRAFT_203558"/>
</dbReference>
<feature type="compositionally biased region" description="Low complexity" evidence="1">
    <location>
        <begin position="199"/>
        <end position="217"/>
    </location>
</feature>
<dbReference type="CDD" id="cd04508">
    <property type="entry name" value="Tudor_SF"/>
    <property type="match status" value="1"/>
</dbReference>
<reference evidence="2" key="2">
    <citation type="submission" date="2024-10" db="UniProtKB">
        <authorList>
            <consortium name="EnsemblProtists"/>
        </authorList>
    </citation>
    <scope>IDENTIFICATION</scope>
</reference>
<organism evidence="2 3">
    <name type="scientific">Emiliania huxleyi (strain CCMP1516)</name>
    <dbReference type="NCBI Taxonomy" id="280463"/>
    <lineage>
        <taxon>Eukaryota</taxon>
        <taxon>Haptista</taxon>
        <taxon>Haptophyta</taxon>
        <taxon>Prymnesiophyceae</taxon>
        <taxon>Isochrysidales</taxon>
        <taxon>Noelaerhabdaceae</taxon>
        <taxon>Emiliania</taxon>
    </lineage>
</organism>
<evidence type="ECO:0008006" key="4">
    <source>
        <dbReference type="Google" id="ProtNLM"/>
    </source>
</evidence>
<evidence type="ECO:0000256" key="1">
    <source>
        <dbReference type="SAM" id="MobiDB-lite"/>
    </source>
</evidence>
<dbReference type="Proteomes" id="UP000013827">
    <property type="component" value="Unassembled WGS sequence"/>
</dbReference>
<proteinExistence type="predicted"/>
<dbReference type="PaxDb" id="2903-EOD30096"/>
<feature type="region of interest" description="Disordered" evidence="1">
    <location>
        <begin position="199"/>
        <end position="281"/>
    </location>
</feature>
<dbReference type="AlphaFoldDB" id="A0A0D3K2W1"/>
<evidence type="ECO:0000313" key="3">
    <source>
        <dbReference type="Proteomes" id="UP000013827"/>
    </source>
</evidence>
<name>A0A0D3K2W1_EMIH1</name>
<evidence type="ECO:0000313" key="2">
    <source>
        <dbReference type="EnsemblProtists" id="EOD30096"/>
    </source>
</evidence>